<reference evidence="3 4" key="1">
    <citation type="submission" date="2021-03" db="EMBL/GenBank/DDBJ databases">
        <title>Sequencing the genomes of 1000 actinobacteria strains.</title>
        <authorList>
            <person name="Klenk H.-P."/>
        </authorList>
    </citation>
    <scope>NUCLEOTIDE SEQUENCE [LARGE SCALE GENOMIC DNA]</scope>
    <source>
        <strain evidence="3 4">DSM 45510</strain>
    </source>
</reference>
<dbReference type="RefSeq" id="WP_282770937.1">
    <property type="nucleotide sequence ID" value="NZ_JAGGMS010000001.1"/>
</dbReference>
<comment type="caution">
    <text evidence="3">The sequence shown here is derived from an EMBL/GenBank/DDBJ whole genome shotgun (WGS) entry which is preliminary data.</text>
</comment>
<name>A0ABS4PKN5_9PSEU</name>
<dbReference type="Pfam" id="PF11209">
    <property type="entry name" value="LmeA"/>
    <property type="match status" value="1"/>
</dbReference>
<organism evidence="3 4">
    <name type="scientific">Amycolatopsis magusensis</name>
    <dbReference type="NCBI Taxonomy" id="882444"/>
    <lineage>
        <taxon>Bacteria</taxon>
        <taxon>Bacillati</taxon>
        <taxon>Actinomycetota</taxon>
        <taxon>Actinomycetes</taxon>
        <taxon>Pseudonocardiales</taxon>
        <taxon>Pseudonocardiaceae</taxon>
        <taxon>Amycolatopsis</taxon>
    </lineage>
</organism>
<evidence type="ECO:0000256" key="2">
    <source>
        <dbReference type="SAM" id="Phobius"/>
    </source>
</evidence>
<keyword evidence="2" id="KW-1133">Transmembrane helix</keyword>
<protein>
    <recommendedName>
        <fullName evidence="5">DUF2993 domain-containing protein</fullName>
    </recommendedName>
</protein>
<dbReference type="Proteomes" id="UP000741013">
    <property type="component" value="Unassembled WGS sequence"/>
</dbReference>
<feature type="region of interest" description="Disordered" evidence="1">
    <location>
        <begin position="158"/>
        <end position="177"/>
    </location>
</feature>
<keyword evidence="2" id="KW-0812">Transmembrane</keyword>
<gene>
    <name evidence="3" type="ORF">JOM49_001513</name>
</gene>
<dbReference type="InterPro" id="IPR021373">
    <property type="entry name" value="DUF2993"/>
</dbReference>
<dbReference type="EMBL" id="JAGGMS010000001">
    <property type="protein sequence ID" value="MBP2179987.1"/>
    <property type="molecule type" value="Genomic_DNA"/>
</dbReference>
<proteinExistence type="predicted"/>
<evidence type="ECO:0000313" key="3">
    <source>
        <dbReference type="EMBL" id="MBP2179987.1"/>
    </source>
</evidence>
<evidence type="ECO:0000256" key="1">
    <source>
        <dbReference type="SAM" id="MobiDB-lite"/>
    </source>
</evidence>
<feature type="transmembrane region" description="Helical" evidence="2">
    <location>
        <begin position="23"/>
        <end position="45"/>
    </location>
</feature>
<evidence type="ECO:0008006" key="5">
    <source>
        <dbReference type="Google" id="ProtNLM"/>
    </source>
</evidence>
<keyword evidence="2" id="KW-0472">Membrane</keyword>
<keyword evidence="4" id="KW-1185">Reference proteome</keyword>
<evidence type="ECO:0000313" key="4">
    <source>
        <dbReference type="Proteomes" id="UP000741013"/>
    </source>
</evidence>
<accession>A0ABS4PKN5</accession>
<sequence length="292" mass="31036">MTQYDTSAPRPDGRPRGRRARRIIIVVVVLAAILTAADFGAAAFAEHTVSQKTREQFKLSQDPAVTVHGFPFLTQALGGEYGHISLSAVGVPIQDILRDVELKADLRDVDAPLSDLMGGRVEQVKIGTLEGSVKIKDSDIARVEPLTKIENLRIDPADEDYVRNGGSDPEAPTTIEPGDEALDDASAGVRMSGTLQLAGEQLELYCFAMIELDGTAIHITPERLQFGNDGETTIVPPQVQKALLPNFKATVDAGSLPFEVTPKAVRVEQGAVILKGEAKNVTFAGAGATAGG</sequence>